<dbReference type="InterPro" id="IPR043130">
    <property type="entry name" value="CDP-OH_PTrfase_TM_dom"/>
</dbReference>
<dbReference type="AlphaFoldDB" id="A0A2M6WU67"/>
<feature type="transmembrane region" description="Helical" evidence="10">
    <location>
        <begin position="42"/>
        <end position="61"/>
    </location>
</feature>
<evidence type="ECO:0008006" key="13">
    <source>
        <dbReference type="Google" id="ProtNLM"/>
    </source>
</evidence>
<evidence type="ECO:0000256" key="9">
    <source>
        <dbReference type="ARBA" id="ARBA00023264"/>
    </source>
</evidence>
<feature type="transmembrane region" description="Helical" evidence="10">
    <location>
        <begin position="132"/>
        <end position="152"/>
    </location>
</feature>
<keyword evidence="9" id="KW-1208">Phospholipid metabolism</keyword>
<reference evidence="12" key="1">
    <citation type="submission" date="2017-09" db="EMBL/GenBank/DDBJ databases">
        <title>Depth-based differentiation of microbial function through sediment-hosted aquifers and enrichment of novel symbionts in the deep terrestrial subsurface.</title>
        <authorList>
            <person name="Probst A.J."/>
            <person name="Ladd B."/>
            <person name="Jarett J.K."/>
            <person name="Geller-Mcgrath D.E."/>
            <person name="Sieber C.M.K."/>
            <person name="Emerson J.B."/>
            <person name="Anantharaman K."/>
            <person name="Thomas B.C."/>
            <person name="Malmstrom R."/>
            <person name="Stieglmeier M."/>
            <person name="Klingl A."/>
            <person name="Woyke T."/>
            <person name="Ryan C.M."/>
            <person name="Banfield J.F."/>
        </authorList>
    </citation>
    <scope>NUCLEOTIDE SEQUENCE [LARGE SCALE GENOMIC DNA]</scope>
</reference>
<evidence type="ECO:0000313" key="11">
    <source>
        <dbReference type="EMBL" id="PIT96342.1"/>
    </source>
</evidence>
<evidence type="ECO:0000256" key="7">
    <source>
        <dbReference type="ARBA" id="ARBA00023136"/>
    </source>
</evidence>
<evidence type="ECO:0000256" key="1">
    <source>
        <dbReference type="ARBA" id="ARBA00004141"/>
    </source>
</evidence>
<feature type="transmembrane region" description="Helical" evidence="10">
    <location>
        <begin position="87"/>
        <end position="120"/>
    </location>
</feature>
<dbReference type="PANTHER" id="PTHR14269">
    <property type="entry name" value="CDP-DIACYLGLYCEROL--GLYCEROL-3-PHOSPHATE 3-PHOSPHATIDYLTRANSFERASE-RELATED"/>
    <property type="match status" value="1"/>
</dbReference>
<evidence type="ECO:0000256" key="3">
    <source>
        <dbReference type="ARBA" id="ARBA00022516"/>
    </source>
</evidence>
<evidence type="ECO:0000256" key="8">
    <source>
        <dbReference type="ARBA" id="ARBA00023209"/>
    </source>
</evidence>
<organism evidence="11 12">
    <name type="scientific">Candidatus Falkowbacteria bacterium CG10_big_fil_rev_8_21_14_0_10_37_14</name>
    <dbReference type="NCBI Taxonomy" id="1974561"/>
    <lineage>
        <taxon>Bacteria</taxon>
        <taxon>Candidatus Falkowiibacteriota</taxon>
    </lineage>
</organism>
<gene>
    <name evidence="11" type="ORF">COT94_00925</name>
</gene>
<dbReference type="InterPro" id="IPR000462">
    <property type="entry name" value="CDP-OH_P_trans"/>
</dbReference>
<dbReference type="PANTHER" id="PTHR14269:SF11">
    <property type="entry name" value="CDP-DIACYLGLYCEROL--GLYCEROL-3-PHOSPHATE 3-PHOSPHATIDYLTRANSFERASE"/>
    <property type="match status" value="1"/>
</dbReference>
<evidence type="ECO:0000256" key="10">
    <source>
        <dbReference type="SAM" id="Phobius"/>
    </source>
</evidence>
<protein>
    <recommendedName>
        <fullName evidence="13">CDP-diacylglycerol--glycerol-3-phosphate 3-phosphatidyltransferase</fullName>
    </recommendedName>
</protein>
<name>A0A2M6WU67_9BACT</name>
<sequence>MPPYTGDNSLGRFWTVANGITLIGLILSGYAIFLVIVGQLEVAFFVFILASVTDFLDGWSARFIERIKPGYGISNLGKKLDPLRDKVLGLIVIPLALSAGLIWWAPLSLVFLETVPIFILHRLIKNKTGRHYIAGGSRLFTTLQFVVIALWLAQASWWVSGSLAGGALSILLSLSFGRLMLYWHDFRHC</sequence>
<keyword evidence="6" id="KW-0443">Lipid metabolism</keyword>
<evidence type="ECO:0000256" key="4">
    <source>
        <dbReference type="ARBA" id="ARBA00022692"/>
    </source>
</evidence>
<evidence type="ECO:0000256" key="2">
    <source>
        <dbReference type="ARBA" id="ARBA00010441"/>
    </source>
</evidence>
<dbReference type="Gene3D" id="1.20.120.1760">
    <property type="match status" value="1"/>
</dbReference>
<evidence type="ECO:0000256" key="5">
    <source>
        <dbReference type="ARBA" id="ARBA00022989"/>
    </source>
</evidence>
<dbReference type="Proteomes" id="UP000228533">
    <property type="component" value="Unassembled WGS sequence"/>
</dbReference>
<dbReference type="Pfam" id="PF01066">
    <property type="entry name" value="CDP-OH_P_transf"/>
    <property type="match status" value="1"/>
</dbReference>
<comment type="caution">
    <text evidence="11">The sequence shown here is derived from an EMBL/GenBank/DDBJ whole genome shotgun (WGS) entry which is preliminary data.</text>
</comment>
<keyword evidence="4 10" id="KW-0812">Transmembrane</keyword>
<dbReference type="GO" id="GO:0016020">
    <property type="term" value="C:membrane"/>
    <property type="evidence" value="ECO:0007669"/>
    <property type="project" value="UniProtKB-SubCell"/>
</dbReference>
<accession>A0A2M6WU67</accession>
<evidence type="ECO:0000313" key="12">
    <source>
        <dbReference type="Proteomes" id="UP000228533"/>
    </source>
</evidence>
<proteinExistence type="inferred from homology"/>
<feature type="transmembrane region" description="Helical" evidence="10">
    <location>
        <begin position="158"/>
        <end position="181"/>
    </location>
</feature>
<keyword evidence="3" id="KW-0444">Lipid biosynthesis</keyword>
<dbReference type="InterPro" id="IPR050324">
    <property type="entry name" value="CDP-alcohol_PTase-I"/>
</dbReference>
<dbReference type="EMBL" id="PFAM01000007">
    <property type="protein sequence ID" value="PIT96342.1"/>
    <property type="molecule type" value="Genomic_DNA"/>
</dbReference>
<dbReference type="GO" id="GO:0046474">
    <property type="term" value="P:glycerophospholipid biosynthetic process"/>
    <property type="evidence" value="ECO:0007669"/>
    <property type="project" value="TreeGrafter"/>
</dbReference>
<dbReference type="GO" id="GO:0016780">
    <property type="term" value="F:phosphotransferase activity, for other substituted phosphate groups"/>
    <property type="evidence" value="ECO:0007669"/>
    <property type="project" value="InterPro"/>
</dbReference>
<comment type="similarity">
    <text evidence="2">Belongs to the CDP-alcohol phosphatidyltransferase class-I family.</text>
</comment>
<keyword evidence="8" id="KW-0594">Phospholipid biosynthesis</keyword>
<keyword evidence="5 10" id="KW-1133">Transmembrane helix</keyword>
<keyword evidence="7 10" id="KW-0472">Membrane</keyword>
<comment type="subcellular location">
    <subcellularLocation>
        <location evidence="1">Membrane</location>
        <topology evidence="1">Multi-pass membrane protein</topology>
    </subcellularLocation>
</comment>
<evidence type="ECO:0000256" key="6">
    <source>
        <dbReference type="ARBA" id="ARBA00023098"/>
    </source>
</evidence>
<feature type="transmembrane region" description="Helical" evidence="10">
    <location>
        <begin position="12"/>
        <end position="35"/>
    </location>
</feature>